<dbReference type="AlphaFoldDB" id="W8CTL4"/>
<gene>
    <name evidence="1" type="ORF">pKpNDM1_00105</name>
</gene>
<evidence type="ECO:0000313" key="1">
    <source>
        <dbReference type="EMBL" id="AGO89022.1"/>
    </source>
</evidence>
<name>W8CTL4_RAOPL</name>
<proteinExistence type="predicted"/>
<sequence>MIFINLNINSYNLFLFQNVPGICHFIGSVFNEQSTLTYER</sequence>
<protein>
    <submittedName>
        <fullName evidence="1">Uncharacterized protein</fullName>
    </submittedName>
</protein>
<organism evidence="1">
    <name type="scientific">Raoultella planticola</name>
    <name type="common">Klebsiella planticola</name>
    <dbReference type="NCBI Taxonomy" id="575"/>
    <lineage>
        <taxon>Bacteria</taxon>
        <taxon>Pseudomonadati</taxon>
        <taxon>Pseudomonadota</taxon>
        <taxon>Gammaproteobacteria</taxon>
        <taxon>Enterobacterales</taxon>
        <taxon>Enterobacteriaceae</taxon>
        <taxon>Klebsiella/Raoultella group</taxon>
        <taxon>Raoultella</taxon>
    </lineage>
</organism>
<keyword evidence="1" id="KW-0614">Plasmid</keyword>
<geneLocation type="plasmid" evidence="1">
    <name>pKpNDM1</name>
</geneLocation>
<reference evidence="1" key="1">
    <citation type="journal article" date="2014" name="PLoS ONE">
        <title>Sequential Isolation in a Patient of Raoultella planticola and Escherichia coli Bearing a Novel ISCR1 Element Carrying blaNDM-1.</title>
        <authorList>
            <person name="Li J."/>
            <person name="Lan R."/>
            <person name="Xiong Y."/>
            <person name="Ye C."/>
            <person name="Yuan M."/>
            <person name="Liu X."/>
            <person name="Chen X."/>
            <person name="Yu D."/>
            <person name="Liu B."/>
            <person name="Lin W."/>
            <person name="Bai X."/>
            <person name="Wang Y."/>
            <person name="Sun Q."/>
            <person name="Wang Y."/>
            <person name="Zhao H."/>
            <person name="Meng Q."/>
            <person name="Chen Q."/>
            <person name="Zhao A."/>
            <person name="Xu J."/>
        </authorList>
    </citation>
    <scope>NUCLEOTIDE SEQUENCE</scope>
    <source>
        <strain evidence="1">KpNDM1</strain>
        <plasmid evidence="1">pKpNDM1</plasmid>
    </source>
</reference>
<accession>W8CTL4</accession>
<dbReference type="EMBL" id="JX515588">
    <property type="protein sequence ID" value="AGO89022.1"/>
    <property type="molecule type" value="Genomic_DNA"/>
</dbReference>